<gene>
    <name evidence="2" type="ORF">Hamer_G002865</name>
</gene>
<organism evidence="2 3">
    <name type="scientific">Homarus americanus</name>
    <name type="common">American lobster</name>
    <dbReference type="NCBI Taxonomy" id="6706"/>
    <lineage>
        <taxon>Eukaryota</taxon>
        <taxon>Metazoa</taxon>
        <taxon>Ecdysozoa</taxon>
        <taxon>Arthropoda</taxon>
        <taxon>Crustacea</taxon>
        <taxon>Multicrustacea</taxon>
        <taxon>Malacostraca</taxon>
        <taxon>Eumalacostraca</taxon>
        <taxon>Eucarida</taxon>
        <taxon>Decapoda</taxon>
        <taxon>Pleocyemata</taxon>
        <taxon>Astacidea</taxon>
        <taxon>Nephropoidea</taxon>
        <taxon>Nephropidae</taxon>
        <taxon>Homarus</taxon>
    </lineage>
</organism>
<feature type="compositionally biased region" description="Acidic residues" evidence="1">
    <location>
        <begin position="23"/>
        <end position="52"/>
    </location>
</feature>
<evidence type="ECO:0000313" key="2">
    <source>
        <dbReference type="EMBL" id="KAG7163644.1"/>
    </source>
</evidence>
<sequence length="123" mass="13727">MAGLEASKGGFTNLKIEVPNDLQVEEGELSDEAGDTRMEEDELEEGEASEDEVEVNVIIGEDDAGRQGRAAKESFQLQYDDDDGLKRVRRLGVTDPPNLHFLGHDTMGVRCGKCWMNRVMKER</sequence>
<comment type="caution">
    <text evidence="2">The sequence shown here is derived from an EMBL/GenBank/DDBJ whole genome shotgun (WGS) entry which is preliminary data.</text>
</comment>
<evidence type="ECO:0000256" key="1">
    <source>
        <dbReference type="SAM" id="MobiDB-lite"/>
    </source>
</evidence>
<feature type="region of interest" description="Disordered" evidence="1">
    <location>
        <begin position="1"/>
        <end position="52"/>
    </location>
</feature>
<dbReference type="EMBL" id="JAHLQT010026447">
    <property type="protein sequence ID" value="KAG7163644.1"/>
    <property type="molecule type" value="Genomic_DNA"/>
</dbReference>
<accession>A0A8J5K265</accession>
<proteinExistence type="predicted"/>
<dbReference type="Proteomes" id="UP000747542">
    <property type="component" value="Unassembled WGS sequence"/>
</dbReference>
<reference evidence="2" key="1">
    <citation type="journal article" date="2021" name="Sci. Adv.">
        <title>The American lobster genome reveals insights on longevity, neural, and immune adaptations.</title>
        <authorList>
            <person name="Polinski J.M."/>
            <person name="Zimin A.V."/>
            <person name="Clark K.F."/>
            <person name="Kohn A.B."/>
            <person name="Sadowski N."/>
            <person name="Timp W."/>
            <person name="Ptitsyn A."/>
            <person name="Khanna P."/>
            <person name="Romanova D.Y."/>
            <person name="Williams P."/>
            <person name="Greenwood S.J."/>
            <person name="Moroz L.L."/>
            <person name="Walt D.R."/>
            <person name="Bodnar A.G."/>
        </authorList>
    </citation>
    <scope>NUCLEOTIDE SEQUENCE</scope>
    <source>
        <strain evidence="2">GMGI-L3</strain>
    </source>
</reference>
<dbReference type="AlphaFoldDB" id="A0A8J5K265"/>
<keyword evidence="3" id="KW-1185">Reference proteome</keyword>
<name>A0A8J5K265_HOMAM</name>
<protein>
    <submittedName>
        <fullName evidence="2">Uncharacterized protein</fullName>
    </submittedName>
</protein>
<evidence type="ECO:0000313" key="3">
    <source>
        <dbReference type="Proteomes" id="UP000747542"/>
    </source>
</evidence>